<comment type="caution">
    <text evidence="3">The sequence shown here is derived from an EMBL/GenBank/DDBJ whole genome shotgun (WGS) entry which is preliminary data.</text>
</comment>
<dbReference type="PANTHER" id="PTHR46019">
    <property type="entry name" value="BPI FOLD-CONTAINING FAMILY B MEMBER 4-RELATED"/>
    <property type="match status" value="1"/>
</dbReference>
<dbReference type="GO" id="GO:0008289">
    <property type="term" value="F:lipid binding"/>
    <property type="evidence" value="ECO:0007669"/>
    <property type="project" value="InterPro"/>
</dbReference>
<dbReference type="OrthoDB" id="9831346at2759"/>
<evidence type="ECO:0000259" key="2">
    <source>
        <dbReference type="SMART" id="SM00328"/>
    </source>
</evidence>
<name>A0A7L3LB82_9CHAR</name>
<dbReference type="SUPFAM" id="SSF55394">
    <property type="entry name" value="Bactericidal permeability-increasing protein, BPI"/>
    <property type="match status" value="2"/>
</dbReference>
<dbReference type="Proteomes" id="UP000582182">
    <property type="component" value="Unassembled WGS sequence"/>
</dbReference>
<dbReference type="Gene3D" id="3.15.10.10">
    <property type="entry name" value="Bactericidal permeability-increasing protein, domain 1"/>
    <property type="match status" value="1"/>
</dbReference>
<proteinExistence type="predicted"/>
<feature type="domain" description="Lipid-binding serum glycoprotein N-terminal" evidence="2">
    <location>
        <begin position="30"/>
        <end position="244"/>
    </location>
</feature>
<feature type="chain" id="PRO_5029691858" evidence="1">
    <location>
        <begin position="22"/>
        <end position="391"/>
    </location>
</feature>
<dbReference type="InterPro" id="IPR051660">
    <property type="entry name" value="BPI_fold-BPI/LBP"/>
</dbReference>
<gene>
    <name evidence="3" type="primary">Bpifb4_0</name>
    <name evidence="3" type="ORF">TURVEL_R09976</name>
</gene>
<reference evidence="3 4" key="1">
    <citation type="submission" date="2019-09" db="EMBL/GenBank/DDBJ databases">
        <title>Bird 10,000 Genomes (B10K) Project - Family phase.</title>
        <authorList>
            <person name="Zhang G."/>
        </authorList>
    </citation>
    <scope>NUCLEOTIDE SEQUENCE [LARGE SCALE GENOMIC DNA]</scope>
    <source>
        <strain evidence="3">B10K-DU-029-46</strain>
    </source>
</reference>
<keyword evidence="1" id="KW-0732">Signal</keyword>
<accession>A0A7L3LB82</accession>
<dbReference type="InterPro" id="IPR017943">
    <property type="entry name" value="Bactericidal_perm-incr_a/b_dom"/>
</dbReference>
<dbReference type="InterPro" id="IPR017942">
    <property type="entry name" value="Lipid-bd_serum_glycop_N"/>
</dbReference>
<evidence type="ECO:0000313" key="4">
    <source>
        <dbReference type="Proteomes" id="UP000582182"/>
    </source>
</evidence>
<keyword evidence="4" id="KW-1185">Reference proteome</keyword>
<evidence type="ECO:0000256" key="1">
    <source>
        <dbReference type="SAM" id="SignalP"/>
    </source>
</evidence>
<organism evidence="3 4">
    <name type="scientific">Turnix velox</name>
    <name type="common">Little buttonquail</name>
    <dbReference type="NCBI Taxonomy" id="2529409"/>
    <lineage>
        <taxon>Eukaryota</taxon>
        <taxon>Metazoa</taxon>
        <taxon>Chordata</taxon>
        <taxon>Craniata</taxon>
        <taxon>Vertebrata</taxon>
        <taxon>Euteleostomi</taxon>
        <taxon>Archelosauria</taxon>
        <taxon>Archosauria</taxon>
        <taxon>Dinosauria</taxon>
        <taxon>Saurischia</taxon>
        <taxon>Theropoda</taxon>
        <taxon>Coelurosauria</taxon>
        <taxon>Aves</taxon>
        <taxon>Neognathae</taxon>
        <taxon>Neoaves</taxon>
        <taxon>Charadriiformes</taxon>
        <taxon>Turnicidae</taxon>
        <taxon>Turnix</taxon>
    </lineage>
</organism>
<dbReference type="AlphaFoldDB" id="A0A7L3LB82"/>
<feature type="non-terminal residue" evidence="3">
    <location>
        <position position="391"/>
    </location>
</feature>
<dbReference type="Pfam" id="PF01273">
    <property type="entry name" value="LBP_BPI_CETP"/>
    <property type="match status" value="1"/>
</dbReference>
<dbReference type="SMART" id="SM00328">
    <property type="entry name" value="BPI1"/>
    <property type="match status" value="1"/>
</dbReference>
<dbReference type="PANTHER" id="PTHR46019:SF4">
    <property type="entry name" value="BPI FOLD-CONTAINING FAMILY B MEMBER 4"/>
    <property type="match status" value="1"/>
</dbReference>
<sequence>VMMWKHFGIFVFCGLLSLCQGVLSGLSCDVSPRAMQSVLTDAIIEKGVLQRHLQGMVVPNIMGNGGLLNSPTSITGLHLVKTGAPKLWVTVLPGMGVHVAITTKLELRGNCLLGLVSDLLDILVDVTITANIKCTNFESGTAQVITEDCLCILGAIKVKLLSGLLSISVNDLVLSQLKVTLPSLLCRVIDIVMNLVSIQLLGTLNAVVAVGTSGTIHYHMASIPVAADWSLRIDLNGEVKKVGGSIIPHDSSASALPADRMDKLMVLALPESFLNSAVNLMVDIAPQTFRCTPQVFSGATRLQEAITALTPSGCSSCRGNSPLSIKLTLAGNPLILLEDKKATLSLSVLIQIFTPGLDGSVLNVLLLKADLALNVRVSITAGRLVLSLSLG</sequence>
<protein>
    <submittedName>
        <fullName evidence="3">BPIB4 protein</fullName>
    </submittedName>
</protein>
<feature type="signal peptide" evidence="1">
    <location>
        <begin position="1"/>
        <end position="21"/>
    </location>
</feature>
<dbReference type="EMBL" id="VZTY01009661">
    <property type="protein sequence ID" value="NXU50508.1"/>
    <property type="molecule type" value="Genomic_DNA"/>
</dbReference>
<evidence type="ECO:0000313" key="3">
    <source>
        <dbReference type="EMBL" id="NXU50508.1"/>
    </source>
</evidence>
<feature type="non-terminal residue" evidence="3">
    <location>
        <position position="1"/>
    </location>
</feature>
<dbReference type="Gene3D" id="3.15.20.10">
    <property type="entry name" value="Bactericidal permeability-increasing protein, domain 2"/>
    <property type="match status" value="1"/>
</dbReference>